<dbReference type="EMBL" id="JAGPYM010000001">
    <property type="protein sequence ID" value="KAH6900140.1"/>
    <property type="molecule type" value="Genomic_DNA"/>
</dbReference>
<reference evidence="2 3" key="1">
    <citation type="journal article" date="2021" name="Nat. Commun.">
        <title>Genetic determinants of endophytism in the Arabidopsis root mycobiome.</title>
        <authorList>
            <person name="Mesny F."/>
            <person name="Miyauchi S."/>
            <person name="Thiergart T."/>
            <person name="Pickel B."/>
            <person name="Atanasova L."/>
            <person name="Karlsson M."/>
            <person name="Huettel B."/>
            <person name="Barry K.W."/>
            <person name="Haridas S."/>
            <person name="Chen C."/>
            <person name="Bauer D."/>
            <person name="Andreopoulos W."/>
            <person name="Pangilinan J."/>
            <person name="LaButti K."/>
            <person name="Riley R."/>
            <person name="Lipzen A."/>
            <person name="Clum A."/>
            <person name="Drula E."/>
            <person name="Henrissat B."/>
            <person name="Kohler A."/>
            <person name="Grigoriev I.V."/>
            <person name="Martin F.M."/>
            <person name="Hacquard S."/>
        </authorList>
    </citation>
    <scope>NUCLEOTIDE SEQUENCE [LARGE SCALE GENOMIC DNA]</scope>
    <source>
        <strain evidence="2 3">MPI-CAGE-CH-0241</strain>
    </source>
</reference>
<accession>A0A9P9AWV0</accession>
<sequence length="167" mass="19048">MTFMSSSDSLGLHCEVLSTPTCRVHQPSPRFLHRQGTRTTDRPRRWSPRVLLVLYSWKVWGIIVFCRHNRYLIYFLSQLGLCSCCHWLAARLFWQQLAIRHLAYHRWSPPIDESYQSVGPVSGLLVCQTVDCDNSTPSNSSQPLALQQPLDEATISKSDVSGPGSFR</sequence>
<evidence type="ECO:0000313" key="3">
    <source>
        <dbReference type="Proteomes" id="UP000777438"/>
    </source>
</evidence>
<name>A0A9P9AWV0_9HYPO</name>
<dbReference type="AlphaFoldDB" id="A0A9P9AWV0"/>
<comment type="caution">
    <text evidence="2">The sequence shown here is derived from an EMBL/GenBank/DDBJ whole genome shotgun (WGS) entry which is preliminary data.</text>
</comment>
<organism evidence="2 3">
    <name type="scientific">Thelonectria olida</name>
    <dbReference type="NCBI Taxonomy" id="1576542"/>
    <lineage>
        <taxon>Eukaryota</taxon>
        <taxon>Fungi</taxon>
        <taxon>Dikarya</taxon>
        <taxon>Ascomycota</taxon>
        <taxon>Pezizomycotina</taxon>
        <taxon>Sordariomycetes</taxon>
        <taxon>Hypocreomycetidae</taxon>
        <taxon>Hypocreales</taxon>
        <taxon>Nectriaceae</taxon>
        <taxon>Thelonectria</taxon>
    </lineage>
</organism>
<protein>
    <submittedName>
        <fullName evidence="2">Uncharacterized protein</fullName>
    </submittedName>
</protein>
<gene>
    <name evidence="2" type="ORF">B0T10DRAFT_17153</name>
</gene>
<evidence type="ECO:0000313" key="2">
    <source>
        <dbReference type="EMBL" id="KAH6900140.1"/>
    </source>
</evidence>
<proteinExistence type="predicted"/>
<dbReference type="Proteomes" id="UP000777438">
    <property type="component" value="Unassembled WGS sequence"/>
</dbReference>
<feature type="region of interest" description="Disordered" evidence="1">
    <location>
        <begin position="137"/>
        <end position="167"/>
    </location>
</feature>
<keyword evidence="3" id="KW-1185">Reference proteome</keyword>
<evidence type="ECO:0000256" key="1">
    <source>
        <dbReference type="SAM" id="MobiDB-lite"/>
    </source>
</evidence>